<keyword evidence="4" id="KW-1185">Reference proteome</keyword>
<sequence>MYRQVQNRNTKSLRTAAFPRQPAVKSSRVNTQHPARKHPSGLFLFRKQNVGFTQLPCRRLHVLARHVIHVPRQDVLTSPCVSVGPAGVWVLGTAERRGGSRYPSLFRLDAVAFLVAGTVMYSPEEFPPIHFFPCRNESHYGKCKAL</sequence>
<evidence type="ECO:0000313" key="2">
    <source>
        <dbReference type="EMBL" id="KAF7473160.1"/>
    </source>
</evidence>
<dbReference type="EMBL" id="CABDUW010000919">
    <property type="protein sequence ID" value="VTJ76779.1"/>
    <property type="molecule type" value="Genomic_DNA"/>
</dbReference>
<reference evidence="2" key="2">
    <citation type="submission" date="2020-08" db="EMBL/GenBank/DDBJ databases">
        <authorList>
            <person name="Shumante A."/>
            <person name="Zimin A.V."/>
            <person name="Puiu D."/>
            <person name="Salzberg S.L."/>
        </authorList>
    </citation>
    <scope>NUCLEOTIDE SEQUENCE</scope>
    <source>
        <strain evidence="2">WC2-LM</strain>
        <tissue evidence="2">Liver</tissue>
    </source>
</reference>
<dbReference type="EMBL" id="WJEC01006452">
    <property type="protein sequence ID" value="KAF7473160.1"/>
    <property type="molecule type" value="Genomic_DNA"/>
</dbReference>
<name>A0A5E4C6L6_MARMO</name>
<feature type="compositionally biased region" description="Polar residues" evidence="1">
    <location>
        <begin position="1"/>
        <end position="13"/>
    </location>
</feature>
<reference evidence="3 4" key="1">
    <citation type="submission" date="2019-04" db="EMBL/GenBank/DDBJ databases">
        <authorList>
            <person name="Alioto T."/>
            <person name="Alioto T."/>
        </authorList>
    </citation>
    <scope>NUCLEOTIDE SEQUENCE [LARGE SCALE GENOMIC DNA]</scope>
</reference>
<evidence type="ECO:0000313" key="4">
    <source>
        <dbReference type="Proteomes" id="UP000335636"/>
    </source>
</evidence>
<feature type="region of interest" description="Disordered" evidence="1">
    <location>
        <begin position="1"/>
        <end position="35"/>
    </location>
</feature>
<evidence type="ECO:0000256" key="1">
    <source>
        <dbReference type="SAM" id="MobiDB-lite"/>
    </source>
</evidence>
<dbReference type="Proteomes" id="UP000335636">
    <property type="component" value="Unassembled WGS sequence"/>
</dbReference>
<organism evidence="3 4">
    <name type="scientific">Marmota monax</name>
    <name type="common">Woodchuck</name>
    <dbReference type="NCBI Taxonomy" id="9995"/>
    <lineage>
        <taxon>Eukaryota</taxon>
        <taxon>Metazoa</taxon>
        <taxon>Chordata</taxon>
        <taxon>Craniata</taxon>
        <taxon>Vertebrata</taxon>
        <taxon>Euteleostomi</taxon>
        <taxon>Mammalia</taxon>
        <taxon>Eutheria</taxon>
        <taxon>Euarchontoglires</taxon>
        <taxon>Glires</taxon>
        <taxon>Rodentia</taxon>
        <taxon>Sciuromorpha</taxon>
        <taxon>Sciuridae</taxon>
        <taxon>Xerinae</taxon>
        <taxon>Marmotini</taxon>
        <taxon>Marmota</taxon>
    </lineage>
</organism>
<protein>
    <submittedName>
        <fullName evidence="3">Uncharacterized protein</fullName>
    </submittedName>
</protein>
<dbReference type="AlphaFoldDB" id="A0A5E4C6L6"/>
<proteinExistence type="predicted"/>
<gene>
    <name evidence="2" type="ORF">GHT09_016180</name>
    <name evidence="3" type="ORF">MONAX_5E012317</name>
</gene>
<accession>A0A5E4C6L6</accession>
<dbReference type="Proteomes" id="UP000662637">
    <property type="component" value="Unassembled WGS sequence"/>
</dbReference>
<evidence type="ECO:0000313" key="3">
    <source>
        <dbReference type="EMBL" id="VTJ76779.1"/>
    </source>
</evidence>